<gene>
    <name evidence="2" type="ORF">GUITHDRAFT_98926</name>
</gene>
<dbReference type="EnsemblProtists" id="EKX55143">
    <property type="protein sequence ID" value="EKX55143"/>
    <property type="gene ID" value="GUITHDRAFT_98926"/>
</dbReference>
<evidence type="ECO:0000256" key="1">
    <source>
        <dbReference type="SAM" id="MobiDB-lite"/>
    </source>
</evidence>
<proteinExistence type="predicted"/>
<evidence type="ECO:0000313" key="3">
    <source>
        <dbReference type="EnsemblProtists" id="EKX55143"/>
    </source>
</evidence>
<feature type="region of interest" description="Disordered" evidence="1">
    <location>
        <begin position="117"/>
        <end position="145"/>
    </location>
</feature>
<dbReference type="HOGENOM" id="CLU_1790584_0_0_1"/>
<dbReference type="EMBL" id="JH992965">
    <property type="protein sequence ID" value="EKX55143.1"/>
    <property type="molecule type" value="Genomic_DNA"/>
</dbReference>
<keyword evidence="4" id="KW-1185">Reference proteome</keyword>
<dbReference type="PaxDb" id="55529-EKX55143"/>
<protein>
    <submittedName>
        <fullName evidence="2 3">Uncharacterized protein</fullName>
    </submittedName>
</protein>
<sequence>MPKKAKGKGPSIETNPEVVFKHTGFFPGDIIAAPFGTDFELVGVEVKQMWPSGDAGQESETESSRPAVAIKAFGQLKSGMQIPLRPTTPDEFAEMGYSRRHEALHILRDTQRHQEKFQELLENTLPKPKKEKPAGDGKEKGKKKK</sequence>
<name>L1K451_GUITC</name>
<organism evidence="2">
    <name type="scientific">Guillardia theta (strain CCMP2712)</name>
    <name type="common">Cryptophyte</name>
    <dbReference type="NCBI Taxonomy" id="905079"/>
    <lineage>
        <taxon>Eukaryota</taxon>
        <taxon>Cryptophyceae</taxon>
        <taxon>Pyrenomonadales</taxon>
        <taxon>Geminigeraceae</taxon>
        <taxon>Guillardia</taxon>
    </lineage>
</organism>
<dbReference type="KEGG" id="gtt:GUITHDRAFT_98926"/>
<reference evidence="2 4" key="1">
    <citation type="journal article" date="2012" name="Nature">
        <title>Algal genomes reveal evolutionary mosaicism and the fate of nucleomorphs.</title>
        <authorList>
            <consortium name="DOE Joint Genome Institute"/>
            <person name="Curtis B.A."/>
            <person name="Tanifuji G."/>
            <person name="Burki F."/>
            <person name="Gruber A."/>
            <person name="Irimia M."/>
            <person name="Maruyama S."/>
            <person name="Arias M.C."/>
            <person name="Ball S.G."/>
            <person name="Gile G.H."/>
            <person name="Hirakawa Y."/>
            <person name="Hopkins J.F."/>
            <person name="Kuo A."/>
            <person name="Rensing S.A."/>
            <person name="Schmutz J."/>
            <person name="Symeonidi A."/>
            <person name="Elias M."/>
            <person name="Eveleigh R.J."/>
            <person name="Herman E.K."/>
            <person name="Klute M.J."/>
            <person name="Nakayama T."/>
            <person name="Obornik M."/>
            <person name="Reyes-Prieto A."/>
            <person name="Armbrust E.V."/>
            <person name="Aves S.J."/>
            <person name="Beiko R.G."/>
            <person name="Coutinho P."/>
            <person name="Dacks J.B."/>
            <person name="Durnford D.G."/>
            <person name="Fast N.M."/>
            <person name="Green B.R."/>
            <person name="Grisdale C.J."/>
            <person name="Hempel F."/>
            <person name="Henrissat B."/>
            <person name="Hoppner M.P."/>
            <person name="Ishida K."/>
            <person name="Kim E."/>
            <person name="Koreny L."/>
            <person name="Kroth P.G."/>
            <person name="Liu Y."/>
            <person name="Malik S.B."/>
            <person name="Maier U.G."/>
            <person name="McRose D."/>
            <person name="Mock T."/>
            <person name="Neilson J.A."/>
            <person name="Onodera N.T."/>
            <person name="Poole A.M."/>
            <person name="Pritham E.J."/>
            <person name="Richards T.A."/>
            <person name="Rocap G."/>
            <person name="Roy S.W."/>
            <person name="Sarai C."/>
            <person name="Schaack S."/>
            <person name="Shirato S."/>
            <person name="Slamovits C.H."/>
            <person name="Spencer D.F."/>
            <person name="Suzuki S."/>
            <person name="Worden A.Z."/>
            <person name="Zauner S."/>
            <person name="Barry K."/>
            <person name="Bell C."/>
            <person name="Bharti A.K."/>
            <person name="Crow J.A."/>
            <person name="Grimwood J."/>
            <person name="Kramer R."/>
            <person name="Lindquist E."/>
            <person name="Lucas S."/>
            <person name="Salamov A."/>
            <person name="McFadden G.I."/>
            <person name="Lane C.E."/>
            <person name="Keeling P.J."/>
            <person name="Gray M.W."/>
            <person name="Grigoriev I.V."/>
            <person name="Archibald J.M."/>
        </authorList>
    </citation>
    <scope>NUCLEOTIDE SEQUENCE</scope>
    <source>
        <strain evidence="2 4">CCMP2712</strain>
    </source>
</reference>
<evidence type="ECO:0000313" key="2">
    <source>
        <dbReference type="EMBL" id="EKX55143.1"/>
    </source>
</evidence>
<reference evidence="3" key="3">
    <citation type="submission" date="2015-06" db="UniProtKB">
        <authorList>
            <consortium name="EnsemblProtists"/>
        </authorList>
    </citation>
    <scope>IDENTIFICATION</scope>
</reference>
<dbReference type="RefSeq" id="XP_005842123.1">
    <property type="nucleotide sequence ID" value="XM_005842066.1"/>
</dbReference>
<reference evidence="4" key="2">
    <citation type="submission" date="2012-11" db="EMBL/GenBank/DDBJ databases">
        <authorList>
            <person name="Kuo A."/>
            <person name="Curtis B.A."/>
            <person name="Tanifuji G."/>
            <person name="Burki F."/>
            <person name="Gruber A."/>
            <person name="Irimia M."/>
            <person name="Maruyama S."/>
            <person name="Arias M.C."/>
            <person name="Ball S.G."/>
            <person name="Gile G.H."/>
            <person name="Hirakawa Y."/>
            <person name="Hopkins J.F."/>
            <person name="Rensing S.A."/>
            <person name="Schmutz J."/>
            <person name="Symeonidi A."/>
            <person name="Elias M."/>
            <person name="Eveleigh R.J."/>
            <person name="Herman E.K."/>
            <person name="Klute M.J."/>
            <person name="Nakayama T."/>
            <person name="Obornik M."/>
            <person name="Reyes-Prieto A."/>
            <person name="Armbrust E.V."/>
            <person name="Aves S.J."/>
            <person name="Beiko R.G."/>
            <person name="Coutinho P."/>
            <person name="Dacks J.B."/>
            <person name="Durnford D.G."/>
            <person name="Fast N.M."/>
            <person name="Green B.R."/>
            <person name="Grisdale C."/>
            <person name="Hempe F."/>
            <person name="Henrissat B."/>
            <person name="Hoppner M.P."/>
            <person name="Ishida K.-I."/>
            <person name="Kim E."/>
            <person name="Koreny L."/>
            <person name="Kroth P.G."/>
            <person name="Liu Y."/>
            <person name="Malik S.-B."/>
            <person name="Maier U.G."/>
            <person name="McRose D."/>
            <person name="Mock T."/>
            <person name="Neilson J.A."/>
            <person name="Onodera N.T."/>
            <person name="Poole A.M."/>
            <person name="Pritham E.J."/>
            <person name="Richards T.A."/>
            <person name="Rocap G."/>
            <person name="Roy S.W."/>
            <person name="Sarai C."/>
            <person name="Schaack S."/>
            <person name="Shirato S."/>
            <person name="Slamovits C.H."/>
            <person name="Spencer D.F."/>
            <person name="Suzuki S."/>
            <person name="Worden A.Z."/>
            <person name="Zauner S."/>
            <person name="Barry K."/>
            <person name="Bell C."/>
            <person name="Bharti A.K."/>
            <person name="Crow J.A."/>
            <person name="Grimwood J."/>
            <person name="Kramer R."/>
            <person name="Lindquist E."/>
            <person name="Lucas S."/>
            <person name="Salamov A."/>
            <person name="McFadden G.I."/>
            <person name="Lane C.E."/>
            <person name="Keeling P.J."/>
            <person name="Gray M.W."/>
            <person name="Grigoriev I.V."/>
            <person name="Archibald J.M."/>
        </authorList>
    </citation>
    <scope>NUCLEOTIDE SEQUENCE</scope>
    <source>
        <strain evidence="4">CCMP2712</strain>
    </source>
</reference>
<evidence type="ECO:0000313" key="4">
    <source>
        <dbReference type="Proteomes" id="UP000011087"/>
    </source>
</evidence>
<dbReference type="AlphaFoldDB" id="L1K451"/>
<dbReference type="Proteomes" id="UP000011087">
    <property type="component" value="Unassembled WGS sequence"/>
</dbReference>
<dbReference type="GeneID" id="17311839"/>
<accession>L1K451</accession>